<gene>
    <name evidence="1" type="ORF">FRX31_002099</name>
</gene>
<accession>A0A7J6XF05</accession>
<dbReference type="AlphaFoldDB" id="A0A7J6XF05"/>
<sequence>MSVGNSLILQPPVDLKVCNLCSFVMDFGSVSVVIIPSEEISRYLRCFKSPMELGRLSILNINRSANTRKNLKLEKIFPTDELNSHFTISVRILESLGKISGLLERNDFSMVRKCRTPSGIHSFISL</sequence>
<evidence type="ECO:0000313" key="2">
    <source>
        <dbReference type="Proteomes" id="UP000554482"/>
    </source>
</evidence>
<dbReference type="Proteomes" id="UP000554482">
    <property type="component" value="Unassembled WGS sequence"/>
</dbReference>
<organism evidence="1 2">
    <name type="scientific">Thalictrum thalictroides</name>
    <name type="common">Rue-anemone</name>
    <name type="synonym">Anemone thalictroides</name>
    <dbReference type="NCBI Taxonomy" id="46969"/>
    <lineage>
        <taxon>Eukaryota</taxon>
        <taxon>Viridiplantae</taxon>
        <taxon>Streptophyta</taxon>
        <taxon>Embryophyta</taxon>
        <taxon>Tracheophyta</taxon>
        <taxon>Spermatophyta</taxon>
        <taxon>Magnoliopsida</taxon>
        <taxon>Ranunculales</taxon>
        <taxon>Ranunculaceae</taxon>
        <taxon>Thalictroideae</taxon>
        <taxon>Thalictrum</taxon>
    </lineage>
</organism>
<name>A0A7J6XF05_THATH</name>
<reference evidence="1 2" key="1">
    <citation type="submission" date="2020-06" db="EMBL/GenBank/DDBJ databases">
        <title>Transcriptomic and genomic resources for Thalictrum thalictroides and T. hernandezii: Facilitating candidate gene discovery in an emerging model plant lineage.</title>
        <authorList>
            <person name="Arias T."/>
            <person name="Riano-Pachon D.M."/>
            <person name="Di Stilio V.S."/>
        </authorList>
    </citation>
    <scope>NUCLEOTIDE SEQUENCE [LARGE SCALE GENOMIC DNA]</scope>
    <source>
        <strain evidence="2">cv. WT478/WT964</strain>
        <tissue evidence="1">Leaves</tissue>
    </source>
</reference>
<dbReference type="EMBL" id="JABWDY010000163">
    <property type="protein sequence ID" value="KAF5208314.1"/>
    <property type="molecule type" value="Genomic_DNA"/>
</dbReference>
<keyword evidence="2" id="KW-1185">Reference proteome</keyword>
<protein>
    <submittedName>
        <fullName evidence="1">Uncharacterized protein</fullName>
    </submittedName>
</protein>
<proteinExistence type="predicted"/>
<evidence type="ECO:0000313" key="1">
    <source>
        <dbReference type="EMBL" id="KAF5208314.1"/>
    </source>
</evidence>
<comment type="caution">
    <text evidence="1">The sequence shown here is derived from an EMBL/GenBank/DDBJ whole genome shotgun (WGS) entry which is preliminary data.</text>
</comment>